<organism evidence="1 2">
    <name type="scientific">Candidatus Bandiella euplotis</name>
    <dbReference type="NCBI Taxonomy" id="1664265"/>
    <lineage>
        <taxon>Bacteria</taxon>
        <taxon>Pseudomonadati</taxon>
        <taxon>Pseudomonadota</taxon>
        <taxon>Alphaproteobacteria</taxon>
        <taxon>Rickettsiales</taxon>
        <taxon>Candidatus Midichloriaceae</taxon>
        <taxon>Candidatus Bandiella</taxon>
    </lineage>
</organism>
<reference evidence="1 2" key="1">
    <citation type="submission" date="2022-11" db="EMBL/GenBank/DDBJ databases">
        <title>Host association and intracellularity evolved multiple times independently in the Rickettsiales.</title>
        <authorList>
            <person name="Castelli M."/>
            <person name="Nardi T."/>
            <person name="Gammuto L."/>
            <person name="Bellinzona G."/>
            <person name="Sabaneyeva E."/>
            <person name="Potekhin A."/>
            <person name="Serra V."/>
            <person name="Petroni G."/>
            <person name="Sassera D."/>
        </authorList>
    </citation>
    <scope>NUCLEOTIDE SEQUENCE [LARGE SCALE GENOMIC DNA]</scope>
    <source>
        <strain evidence="1 2">NDG2</strain>
    </source>
</reference>
<accession>A0ABZ0UPS1</accession>
<keyword evidence="2" id="KW-1185">Reference proteome</keyword>
<name>A0ABZ0UPS1_9RICK</name>
<sequence length="187" mass="20910">MNYPLMPKATAVWLVENTTLTFKQIADFCDLHVLEVQGIADEEVAKGIKGIDPVAHGQLTKEEIQRCEADSAAMLVLSRETVKLMKEQEISGKKGKYIPVARRQDKPNAIAWLLKNCPEMSDSQISKLVGTTKSTISLIRDKAHWNYANLRAKDPVLLGLCTQTDLNYANELAKKRAENKKDSKTVQ</sequence>
<gene>
    <name evidence="1" type="ORF">Bandiella_01143</name>
</gene>
<dbReference type="InterPro" id="IPR010421">
    <property type="entry name" value="TrcR"/>
</dbReference>
<dbReference type="RefSeq" id="WP_323732658.1">
    <property type="nucleotide sequence ID" value="NZ_CP110820.1"/>
</dbReference>
<protein>
    <submittedName>
        <fullName evidence="1">DUF1013 domain protein</fullName>
    </submittedName>
</protein>
<evidence type="ECO:0000313" key="2">
    <source>
        <dbReference type="Proteomes" id="UP001327219"/>
    </source>
</evidence>
<dbReference type="Pfam" id="PF06242">
    <property type="entry name" value="TrcR"/>
    <property type="match status" value="1"/>
</dbReference>
<dbReference type="Proteomes" id="UP001327219">
    <property type="component" value="Chromosome"/>
</dbReference>
<proteinExistence type="predicted"/>
<evidence type="ECO:0000313" key="1">
    <source>
        <dbReference type="EMBL" id="WPX97004.1"/>
    </source>
</evidence>
<dbReference type="EMBL" id="CP110820">
    <property type="protein sequence ID" value="WPX97004.1"/>
    <property type="molecule type" value="Genomic_DNA"/>
</dbReference>